<evidence type="ECO:0000256" key="1">
    <source>
        <dbReference type="ARBA" id="ARBA00022763"/>
    </source>
</evidence>
<reference evidence="2" key="2">
    <citation type="submission" date="2020-09" db="EMBL/GenBank/DDBJ databases">
        <authorList>
            <person name="Sun Q."/>
            <person name="Kim S."/>
        </authorList>
    </citation>
    <scope>NUCLEOTIDE SEQUENCE</scope>
    <source>
        <strain evidence="2">KCTC 42731</strain>
    </source>
</reference>
<dbReference type="InterPro" id="IPR047610">
    <property type="entry name" value="ImuA_translesion"/>
</dbReference>
<dbReference type="NCBIfam" id="NF033429">
    <property type="entry name" value="ImuA_translesion"/>
    <property type="match status" value="1"/>
</dbReference>
<sequence length="226" mass="24999">MNKLIDILQHQHLVWQGSKKATVSVGESSGYQTLDEQLAGGFTQGVTEIQSEPGIGELRLLLPLLKQAFSQERLVVFIAPQGIVSAQALAAQGFELDKVLIVYPDDQQQALWAAEQCLRSGACHSVVMWLNQALEVHQIKRLQVASHTGNSHQFILRVNKAESLSLPFDLSMSLQAHEQGVLARINKRKQGWPSGDFTIGMADYWPALTVQARPDNVVHFPKVKVS</sequence>
<comment type="caution">
    <text evidence="2">The sequence shown here is derived from an EMBL/GenBank/DDBJ whole genome shotgun (WGS) entry which is preliminary data.</text>
</comment>
<proteinExistence type="predicted"/>
<organism evidence="2 3">
    <name type="scientific">Thalassotalea marina</name>
    <dbReference type="NCBI Taxonomy" id="1673741"/>
    <lineage>
        <taxon>Bacteria</taxon>
        <taxon>Pseudomonadati</taxon>
        <taxon>Pseudomonadota</taxon>
        <taxon>Gammaproteobacteria</taxon>
        <taxon>Alteromonadales</taxon>
        <taxon>Colwelliaceae</taxon>
        <taxon>Thalassotalea</taxon>
    </lineage>
</organism>
<keyword evidence="3" id="KW-1185">Reference proteome</keyword>
<dbReference type="InterPro" id="IPR004596">
    <property type="entry name" value="Cell_div_suppressor_SulA"/>
</dbReference>
<dbReference type="GO" id="GO:0006281">
    <property type="term" value="P:DNA repair"/>
    <property type="evidence" value="ECO:0007669"/>
    <property type="project" value="TreeGrafter"/>
</dbReference>
<dbReference type="InterPro" id="IPR027417">
    <property type="entry name" value="P-loop_NTPase"/>
</dbReference>
<keyword evidence="1" id="KW-0227">DNA damage</keyword>
<dbReference type="InterPro" id="IPR017166">
    <property type="entry name" value="UCP037290"/>
</dbReference>
<dbReference type="SUPFAM" id="SSF52540">
    <property type="entry name" value="P-loop containing nucleoside triphosphate hydrolases"/>
    <property type="match status" value="1"/>
</dbReference>
<protein>
    <submittedName>
        <fullName evidence="2">Recombinase RecA</fullName>
    </submittedName>
</protein>
<accession>A0A919BP19</accession>
<gene>
    <name evidence="2" type="ORF">GCM10017161_32710</name>
</gene>
<dbReference type="AlphaFoldDB" id="A0A919BP19"/>
<dbReference type="GO" id="GO:0009432">
    <property type="term" value="P:SOS response"/>
    <property type="evidence" value="ECO:0007669"/>
    <property type="project" value="InterPro"/>
</dbReference>
<evidence type="ECO:0000313" key="3">
    <source>
        <dbReference type="Proteomes" id="UP000623842"/>
    </source>
</evidence>
<dbReference type="InterPro" id="IPR050356">
    <property type="entry name" value="SulA_CellDiv_inhibitor"/>
</dbReference>
<dbReference type="Pfam" id="PF03846">
    <property type="entry name" value="SulA"/>
    <property type="match status" value="1"/>
</dbReference>
<dbReference type="Gene3D" id="3.40.50.300">
    <property type="entry name" value="P-loop containing nucleotide triphosphate hydrolases"/>
    <property type="match status" value="1"/>
</dbReference>
<dbReference type="PANTHER" id="PTHR35369">
    <property type="entry name" value="BLR3025 PROTEIN-RELATED"/>
    <property type="match status" value="1"/>
</dbReference>
<name>A0A919BP19_9GAMM</name>
<dbReference type="EMBL" id="BNCK01000008">
    <property type="protein sequence ID" value="GHG01455.1"/>
    <property type="molecule type" value="Genomic_DNA"/>
</dbReference>
<dbReference type="PANTHER" id="PTHR35369:SF3">
    <property type="entry name" value="TRANSLESION DNA SYNTHESIS-ASSOCIATED PROTEIN IMUA"/>
    <property type="match status" value="1"/>
</dbReference>
<evidence type="ECO:0000313" key="2">
    <source>
        <dbReference type="EMBL" id="GHG01455.1"/>
    </source>
</evidence>
<reference evidence="2" key="1">
    <citation type="journal article" date="2014" name="Int. J. Syst. Evol. Microbiol.">
        <title>Complete genome sequence of Corynebacterium casei LMG S-19264T (=DSM 44701T), isolated from a smear-ripened cheese.</title>
        <authorList>
            <consortium name="US DOE Joint Genome Institute (JGI-PGF)"/>
            <person name="Walter F."/>
            <person name="Albersmeier A."/>
            <person name="Kalinowski J."/>
            <person name="Ruckert C."/>
        </authorList>
    </citation>
    <scope>NUCLEOTIDE SEQUENCE</scope>
    <source>
        <strain evidence="2">KCTC 42731</strain>
    </source>
</reference>
<dbReference type="RefSeq" id="WP_189772831.1">
    <property type="nucleotide sequence ID" value="NZ_BNCK01000008.1"/>
</dbReference>
<dbReference type="PIRSF" id="PIRSF037290">
    <property type="entry name" value="UCP037290"/>
    <property type="match status" value="1"/>
</dbReference>
<dbReference type="Proteomes" id="UP000623842">
    <property type="component" value="Unassembled WGS sequence"/>
</dbReference>
<dbReference type="GO" id="GO:0051782">
    <property type="term" value="P:negative regulation of cell division"/>
    <property type="evidence" value="ECO:0007669"/>
    <property type="project" value="InterPro"/>
</dbReference>